<name>A0A5J4RT31_9ZZZZ</name>
<reference evidence="1" key="1">
    <citation type="submission" date="2019-03" db="EMBL/GenBank/DDBJ databases">
        <title>Single cell metagenomics reveals metabolic interactions within the superorganism composed of flagellate Streblomastix strix and complex community of Bacteroidetes bacteria on its surface.</title>
        <authorList>
            <person name="Treitli S.C."/>
            <person name="Kolisko M."/>
            <person name="Husnik F."/>
            <person name="Keeling P."/>
            <person name="Hampl V."/>
        </authorList>
    </citation>
    <scope>NUCLEOTIDE SEQUENCE</scope>
    <source>
        <strain evidence="1">STM</strain>
    </source>
</reference>
<dbReference type="AlphaFoldDB" id="A0A5J4RT31"/>
<sequence>MARKDDMLKAFLSNEEFCSKYGIPASSGRTIFQTQNSQSPALAALAKIIDRYEDDNTTPLYQQVINLLNEQL</sequence>
<dbReference type="EMBL" id="SNRY01000748">
    <property type="protein sequence ID" value="KAA6336919.1"/>
    <property type="molecule type" value="Genomic_DNA"/>
</dbReference>
<evidence type="ECO:0000313" key="1">
    <source>
        <dbReference type="EMBL" id="KAA6336919.1"/>
    </source>
</evidence>
<proteinExistence type="predicted"/>
<gene>
    <name evidence="1" type="ORF">EZS27_014961</name>
</gene>
<organism evidence="1">
    <name type="scientific">termite gut metagenome</name>
    <dbReference type="NCBI Taxonomy" id="433724"/>
    <lineage>
        <taxon>unclassified sequences</taxon>
        <taxon>metagenomes</taxon>
        <taxon>organismal metagenomes</taxon>
    </lineage>
</organism>
<protein>
    <submittedName>
        <fullName evidence="1">Uncharacterized protein</fullName>
    </submittedName>
</protein>
<comment type="caution">
    <text evidence="1">The sequence shown here is derived from an EMBL/GenBank/DDBJ whole genome shotgun (WGS) entry which is preliminary data.</text>
</comment>
<accession>A0A5J4RT31</accession>